<sequence length="976" mass="108199">MASPEDVAVKRVALCSAVFAGFAYVGYSILRSAFCTKGCGRDDKGTRKLVKLKKKKKHKGEVPERDQNHRSSQTDLTVPADYTTSSPAELHFIPKSVRDKVRELNLKARMFDDQYFARIFRPRSLQNSPWGSPKALSPVADSSSNNHISRSAENIYMMPGSPLKRKNSGRSSRASLHWHCNDLSANHSEERSLYRAMVKESDERLQEVLHGLYNKARVMTLYEAKCLVTLLGTGNEDVLVKTLTTMSNCAAFTINQDYLCDVGCLPLLKDLLDHECMAVQVAATQAIANMAVNERNQRLLQPCIPLLLSAAVSRDGGRYLQTVSLLCLTNLALSDEAHEAFRGRLHQLCILVETGEGNVRLQTLKLLVNLSCNSSMVPYLLAAKAPQNLHSLLDSPDREVTLRVLTYLANVVSCAVKRGHTSLLSLPQEHKAAAPETLYAALWGAPSADHLRARTRALVLSSDEDISFQAGRVYDALTRANGGEEVTSSPPFTLLKWKEIEESVALVPGMVAEEKLKAVQFWNVVSERLQEIVNDSAADINALALKMQKDGMATASMDDQSDQTSGMAPQYMESHSYGSENIYAETSQQYSVGETTAAPSHEQEYLELPVELESVAPSQPVPVQGSFHSVPLGPQRLDGMSGTEPSADSDGALLMPMCNARPQECFELPQQDQNPSGLIPGSGIGPEILPPSVKVTGNEKLLKKEAAEDVNWEPETHAIAPKQKATSKKPTKKTAAKNNARAADDKADETGKKWDQSTDVSLLSGTTESEKGMGVDTTEVIVIQTKKKPKKWKEMKECEICLKKVPTAAALTTHMWTHRKPFSCTECDARFSTKSNLVVHQRRHSGEKPYMCYECNASFSTRGNLKRHIKTHSGVKPWECTHCGGRFTEKKTLKVHMRRHTGEKPYQCQICQRRFAQNGILQTHMAMHLGQKSHLCEHCGKAFRQRSQLRLHTFRHQGVRKYDCATCPSKFLTKGE</sequence>
<organism evidence="1 2">
    <name type="scientific">Ixodes persulcatus</name>
    <name type="common">Taiga tick</name>
    <dbReference type="NCBI Taxonomy" id="34615"/>
    <lineage>
        <taxon>Eukaryota</taxon>
        <taxon>Metazoa</taxon>
        <taxon>Ecdysozoa</taxon>
        <taxon>Arthropoda</taxon>
        <taxon>Chelicerata</taxon>
        <taxon>Arachnida</taxon>
        <taxon>Acari</taxon>
        <taxon>Parasitiformes</taxon>
        <taxon>Ixodida</taxon>
        <taxon>Ixodoidea</taxon>
        <taxon>Ixodidae</taxon>
        <taxon>Ixodinae</taxon>
        <taxon>Ixodes</taxon>
    </lineage>
</organism>
<name>A0AC60PQC5_IXOPE</name>
<dbReference type="Proteomes" id="UP000805193">
    <property type="component" value="Unassembled WGS sequence"/>
</dbReference>
<dbReference type="EMBL" id="JABSTQ010010128">
    <property type="protein sequence ID" value="KAG0423232.1"/>
    <property type="molecule type" value="Genomic_DNA"/>
</dbReference>
<comment type="caution">
    <text evidence="1">The sequence shown here is derived from an EMBL/GenBank/DDBJ whole genome shotgun (WGS) entry which is preliminary data.</text>
</comment>
<keyword evidence="2" id="KW-1185">Reference proteome</keyword>
<proteinExistence type="predicted"/>
<protein>
    <submittedName>
        <fullName evidence="1">Uncharacterized protein</fullName>
    </submittedName>
</protein>
<gene>
    <name evidence="1" type="ORF">HPB47_000983</name>
</gene>
<accession>A0AC60PQC5</accession>
<reference evidence="1 2" key="1">
    <citation type="journal article" date="2020" name="Cell">
        <title>Large-Scale Comparative Analyses of Tick Genomes Elucidate Their Genetic Diversity and Vector Capacities.</title>
        <authorList>
            <consortium name="Tick Genome and Microbiome Consortium (TIGMIC)"/>
            <person name="Jia N."/>
            <person name="Wang J."/>
            <person name="Shi W."/>
            <person name="Du L."/>
            <person name="Sun Y."/>
            <person name="Zhan W."/>
            <person name="Jiang J.F."/>
            <person name="Wang Q."/>
            <person name="Zhang B."/>
            <person name="Ji P."/>
            <person name="Bell-Sakyi L."/>
            <person name="Cui X.M."/>
            <person name="Yuan T.T."/>
            <person name="Jiang B.G."/>
            <person name="Yang W.F."/>
            <person name="Lam T.T."/>
            <person name="Chang Q.C."/>
            <person name="Ding S.J."/>
            <person name="Wang X.J."/>
            <person name="Zhu J.G."/>
            <person name="Ruan X.D."/>
            <person name="Zhao L."/>
            <person name="Wei J.T."/>
            <person name="Ye R.Z."/>
            <person name="Que T.C."/>
            <person name="Du C.H."/>
            <person name="Zhou Y.H."/>
            <person name="Cheng J.X."/>
            <person name="Dai P.F."/>
            <person name="Guo W.B."/>
            <person name="Han X.H."/>
            <person name="Huang E.J."/>
            <person name="Li L.F."/>
            <person name="Wei W."/>
            <person name="Gao Y.C."/>
            <person name="Liu J.Z."/>
            <person name="Shao H.Z."/>
            <person name="Wang X."/>
            <person name="Wang C.C."/>
            <person name="Yang T.C."/>
            <person name="Huo Q.B."/>
            <person name="Li W."/>
            <person name="Chen H.Y."/>
            <person name="Chen S.E."/>
            <person name="Zhou L.G."/>
            <person name="Ni X.B."/>
            <person name="Tian J.H."/>
            <person name="Sheng Y."/>
            <person name="Liu T."/>
            <person name="Pan Y.S."/>
            <person name="Xia L.Y."/>
            <person name="Li J."/>
            <person name="Zhao F."/>
            <person name="Cao W.C."/>
        </authorList>
    </citation>
    <scope>NUCLEOTIDE SEQUENCE [LARGE SCALE GENOMIC DNA]</scope>
    <source>
        <strain evidence="1">Iper-2018</strain>
    </source>
</reference>
<evidence type="ECO:0000313" key="1">
    <source>
        <dbReference type="EMBL" id="KAG0423232.1"/>
    </source>
</evidence>
<evidence type="ECO:0000313" key="2">
    <source>
        <dbReference type="Proteomes" id="UP000805193"/>
    </source>
</evidence>